<gene>
    <name evidence="1" type="ORF">SADUNF_Sadunf09G0100600</name>
</gene>
<name>A0A835JVX5_9ROSI</name>
<dbReference type="AlphaFoldDB" id="A0A835JVX5"/>
<protein>
    <submittedName>
        <fullName evidence="1">Uncharacterized protein</fullName>
    </submittedName>
</protein>
<organism evidence="1 2">
    <name type="scientific">Salix dunnii</name>
    <dbReference type="NCBI Taxonomy" id="1413687"/>
    <lineage>
        <taxon>Eukaryota</taxon>
        <taxon>Viridiplantae</taxon>
        <taxon>Streptophyta</taxon>
        <taxon>Embryophyta</taxon>
        <taxon>Tracheophyta</taxon>
        <taxon>Spermatophyta</taxon>
        <taxon>Magnoliopsida</taxon>
        <taxon>eudicotyledons</taxon>
        <taxon>Gunneridae</taxon>
        <taxon>Pentapetalae</taxon>
        <taxon>rosids</taxon>
        <taxon>fabids</taxon>
        <taxon>Malpighiales</taxon>
        <taxon>Salicaceae</taxon>
        <taxon>Saliceae</taxon>
        <taxon>Salix</taxon>
    </lineage>
</organism>
<sequence length="124" mass="13788">MNFNTLSGAIPAELGWIKKLTFLALSMNRFTGAIPVSLFILTDRDGSNAAKVPSDYWSYTWSAIFFFALQRLLSPDGILNQEPTVQYKLGEVKASGFLIQQLVLVLQNGLFHFPCSSLLSIIEN</sequence>
<dbReference type="Proteomes" id="UP000657918">
    <property type="component" value="Unassembled WGS sequence"/>
</dbReference>
<reference evidence="1 2" key="1">
    <citation type="submission" date="2020-10" db="EMBL/GenBank/DDBJ databases">
        <title>Plant Genome Project.</title>
        <authorList>
            <person name="Zhang R.-G."/>
        </authorList>
    </citation>
    <scope>NUCLEOTIDE SEQUENCE [LARGE SCALE GENOMIC DNA]</scope>
    <source>
        <strain evidence="1">FAFU-HL-1</strain>
        <tissue evidence="1">Leaf</tissue>
    </source>
</reference>
<dbReference type="EMBL" id="JADGMS010000009">
    <property type="protein sequence ID" value="KAF9676074.1"/>
    <property type="molecule type" value="Genomic_DNA"/>
</dbReference>
<evidence type="ECO:0000313" key="2">
    <source>
        <dbReference type="Proteomes" id="UP000657918"/>
    </source>
</evidence>
<proteinExistence type="predicted"/>
<comment type="caution">
    <text evidence="1">The sequence shown here is derived from an EMBL/GenBank/DDBJ whole genome shotgun (WGS) entry which is preliminary data.</text>
</comment>
<dbReference type="InterPro" id="IPR032675">
    <property type="entry name" value="LRR_dom_sf"/>
</dbReference>
<keyword evidence="2" id="KW-1185">Reference proteome</keyword>
<dbReference type="OrthoDB" id="676979at2759"/>
<evidence type="ECO:0000313" key="1">
    <source>
        <dbReference type="EMBL" id="KAF9676074.1"/>
    </source>
</evidence>
<dbReference type="Gene3D" id="3.80.10.10">
    <property type="entry name" value="Ribonuclease Inhibitor"/>
    <property type="match status" value="1"/>
</dbReference>
<dbReference type="SUPFAM" id="SSF52058">
    <property type="entry name" value="L domain-like"/>
    <property type="match status" value="1"/>
</dbReference>
<accession>A0A835JVX5</accession>